<evidence type="ECO:0000256" key="10">
    <source>
        <dbReference type="SAM" id="Phobius"/>
    </source>
</evidence>
<evidence type="ECO:0000313" key="12">
    <source>
        <dbReference type="EMBL" id="ERJ78548.1"/>
    </source>
</evidence>
<evidence type="ECO:0000256" key="5">
    <source>
        <dbReference type="ARBA" id="ARBA00022519"/>
    </source>
</evidence>
<dbReference type="CDD" id="cd07341">
    <property type="entry name" value="M56_BlaR1_MecR1_like"/>
    <property type="match status" value="1"/>
</dbReference>
<feature type="transmembrane region" description="Helical" evidence="10">
    <location>
        <begin position="91"/>
        <end position="110"/>
    </location>
</feature>
<name>A0ABP2YBR7_9BACT</name>
<evidence type="ECO:0000256" key="1">
    <source>
        <dbReference type="ARBA" id="ARBA00004383"/>
    </source>
</evidence>
<feature type="domain" description="TonB C-terminal" evidence="11">
    <location>
        <begin position="359"/>
        <end position="455"/>
    </location>
</feature>
<feature type="transmembrane region" description="Helical" evidence="10">
    <location>
        <begin position="6"/>
        <end position="23"/>
    </location>
</feature>
<feature type="transmembrane region" description="Helical" evidence="10">
    <location>
        <begin position="35"/>
        <end position="56"/>
    </location>
</feature>
<dbReference type="SUPFAM" id="SSF74653">
    <property type="entry name" value="TolA/TonB C-terminal domain"/>
    <property type="match status" value="1"/>
</dbReference>
<keyword evidence="7" id="KW-0653">Protein transport</keyword>
<dbReference type="Gene3D" id="3.30.1150.10">
    <property type="match status" value="1"/>
</dbReference>
<dbReference type="EMBL" id="AWUY01000069">
    <property type="protein sequence ID" value="ERJ78548.1"/>
    <property type="molecule type" value="Genomic_DNA"/>
</dbReference>
<evidence type="ECO:0000256" key="4">
    <source>
        <dbReference type="ARBA" id="ARBA00022475"/>
    </source>
</evidence>
<dbReference type="InterPro" id="IPR008756">
    <property type="entry name" value="Peptidase_M56"/>
</dbReference>
<dbReference type="Proteomes" id="UP000016660">
    <property type="component" value="Unassembled WGS sequence"/>
</dbReference>
<dbReference type="Pfam" id="PF03544">
    <property type="entry name" value="TonB_C"/>
    <property type="match status" value="1"/>
</dbReference>
<proteinExistence type="inferred from homology"/>
<keyword evidence="3" id="KW-0813">Transport</keyword>
<dbReference type="PANTHER" id="PTHR33446:SF2">
    <property type="entry name" value="PROTEIN TONB"/>
    <property type="match status" value="1"/>
</dbReference>
<dbReference type="NCBIfam" id="TIGR01352">
    <property type="entry name" value="tonB_Cterm"/>
    <property type="match status" value="1"/>
</dbReference>
<evidence type="ECO:0000256" key="2">
    <source>
        <dbReference type="ARBA" id="ARBA00006555"/>
    </source>
</evidence>
<keyword evidence="5" id="KW-0997">Cell inner membrane</keyword>
<dbReference type="PANTHER" id="PTHR33446">
    <property type="entry name" value="PROTEIN TONB-RELATED"/>
    <property type="match status" value="1"/>
</dbReference>
<keyword evidence="4" id="KW-1003">Cell membrane</keyword>
<evidence type="ECO:0000256" key="6">
    <source>
        <dbReference type="ARBA" id="ARBA00022692"/>
    </source>
</evidence>
<comment type="subcellular location">
    <subcellularLocation>
        <location evidence="1">Cell inner membrane</location>
        <topology evidence="1">Single-pass membrane protein</topology>
        <orientation evidence="1">Periplasmic side</orientation>
    </subcellularLocation>
</comment>
<organism evidence="12 13">
    <name type="scientific">Prevotella disiens JCM 6334 = ATCC 29426</name>
    <dbReference type="NCBI Taxonomy" id="1235811"/>
    <lineage>
        <taxon>Bacteria</taxon>
        <taxon>Pseudomonadati</taxon>
        <taxon>Bacteroidota</taxon>
        <taxon>Bacteroidia</taxon>
        <taxon>Bacteroidales</taxon>
        <taxon>Prevotellaceae</taxon>
        <taxon>Prevotella</taxon>
    </lineage>
</organism>
<evidence type="ECO:0000256" key="7">
    <source>
        <dbReference type="ARBA" id="ARBA00022927"/>
    </source>
</evidence>
<comment type="caution">
    <text evidence="12">The sequence shown here is derived from an EMBL/GenBank/DDBJ whole genome shotgun (WGS) entry which is preliminary data.</text>
</comment>
<dbReference type="InterPro" id="IPR051045">
    <property type="entry name" value="TonB-dependent_transducer"/>
</dbReference>
<keyword evidence="9 10" id="KW-0472">Membrane</keyword>
<comment type="similarity">
    <text evidence="2">Belongs to the TonB family.</text>
</comment>
<evidence type="ECO:0000313" key="13">
    <source>
        <dbReference type="Proteomes" id="UP000016660"/>
    </source>
</evidence>
<dbReference type="InterPro" id="IPR037682">
    <property type="entry name" value="TonB_C"/>
</dbReference>
<evidence type="ECO:0000256" key="9">
    <source>
        <dbReference type="ARBA" id="ARBA00023136"/>
    </source>
</evidence>
<keyword evidence="13" id="KW-1185">Reference proteome</keyword>
<keyword evidence="8 10" id="KW-1133">Transmembrane helix</keyword>
<keyword evidence="12" id="KW-0675">Receptor</keyword>
<sequence>MMLLYLLKINIALIVLLGFYKLIFSGDTFFLFRRITLLGIIVISIAVPGLNLSYWVTSNEELTSMATHYATNVLPTVTIGIKDSGASSWDFVYVLIYAIVVSILLARFAWQIVSIVKLKNRCKTKLINGKSVYILEKIESPFSFFNWIFVNPTKHKIQELDEIITHEAAHCQQKHSIDIIVTELFTILFWVNPFAWLLRREVRLNLEYLADNRVLECGSDSKQYQYHLLGLTYKKNVATISNNFNVLPLKKRIKMMNKKRTKSIGKAKYALIVPMTAALLVVSNIESVARAVSNVAQKEVSVLSNQAIKMNQPTESKADKALVITQNIAETNLQTNVPNPKKVVKKAAKNKKSDYQMPQFGGNINVWLMQNVKYPDESVKKNEEGNVIVAFTIAADGSVNNPKVAKGVSPALDKEALRMISSMPKWKPAIENGKAIETNFILPVSFKLSKKEARKATKKEKEVIEIHL</sequence>
<evidence type="ECO:0000256" key="8">
    <source>
        <dbReference type="ARBA" id="ARBA00022989"/>
    </source>
</evidence>
<reference evidence="12 13" key="1">
    <citation type="submission" date="2013-06" db="EMBL/GenBank/DDBJ databases">
        <authorList>
            <person name="Weinstock G."/>
            <person name="Sodergren E."/>
            <person name="Lobos E.A."/>
            <person name="Fulton L."/>
            <person name="Fulton R."/>
            <person name="Courtney L."/>
            <person name="Fronick C."/>
            <person name="O'Laughlin M."/>
            <person name="Godfrey J."/>
            <person name="Wilson R.M."/>
            <person name="Miner T."/>
            <person name="Farmer C."/>
            <person name="Delehaunty K."/>
            <person name="Cordes M."/>
            <person name="Minx P."/>
            <person name="Tomlinson C."/>
            <person name="Chen J."/>
            <person name="Wollam A."/>
            <person name="Pepin K.H."/>
            <person name="Bhonagiri V."/>
            <person name="Zhang X."/>
            <person name="Warren W."/>
            <person name="Mitreva M."/>
            <person name="Mardis E.R."/>
            <person name="Wilson R.K."/>
        </authorList>
    </citation>
    <scope>NUCLEOTIDE SEQUENCE [LARGE SCALE GENOMIC DNA]</scope>
    <source>
        <strain evidence="12 13">ATCC 29426</strain>
    </source>
</reference>
<dbReference type="PROSITE" id="PS52015">
    <property type="entry name" value="TONB_CTD"/>
    <property type="match status" value="1"/>
</dbReference>
<dbReference type="Pfam" id="PF05569">
    <property type="entry name" value="Peptidase_M56"/>
    <property type="match status" value="1"/>
</dbReference>
<evidence type="ECO:0000256" key="3">
    <source>
        <dbReference type="ARBA" id="ARBA00022448"/>
    </source>
</evidence>
<evidence type="ECO:0000259" key="11">
    <source>
        <dbReference type="PROSITE" id="PS52015"/>
    </source>
</evidence>
<keyword evidence="6 10" id="KW-0812">Transmembrane</keyword>
<protein>
    <submittedName>
        <fullName evidence="12">TonB-dependent receptor</fullName>
    </submittedName>
</protein>
<accession>A0ABP2YBR7</accession>
<dbReference type="InterPro" id="IPR006260">
    <property type="entry name" value="TonB/TolA_C"/>
</dbReference>
<gene>
    <name evidence="12" type="ORF">HMPREF0653_00995</name>
</gene>